<dbReference type="Gene3D" id="1.20.1250.20">
    <property type="entry name" value="MFS general substrate transporter like domains"/>
    <property type="match status" value="1"/>
</dbReference>
<proteinExistence type="predicted"/>
<evidence type="ECO:0000256" key="4">
    <source>
        <dbReference type="ARBA" id="ARBA00023136"/>
    </source>
</evidence>
<feature type="region of interest" description="Disordered" evidence="5">
    <location>
        <begin position="165"/>
        <end position="185"/>
    </location>
</feature>
<dbReference type="InterPro" id="IPR036259">
    <property type="entry name" value="MFS_trans_sf"/>
</dbReference>
<dbReference type="Proteomes" id="UP000183585">
    <property type="component" value="Unassembled WGS sequence"/>
</dbReference>
<keyword evidence="3 6" id="KW-1133">Transmembrane helix</keyword>
<evidence type="ECO:0000256" key="1">
    <source>
        <dbReference type="ARBA" id="ARBA00004141"/>
    </source>
</evidence>
<evidence type="ECO:0008006" key="9">
    <source>
        <dbReference type="Google" id="ProtNLM"/>
    </source>
</evidence>
<keyword evidence="2 6" id="KW-0812">Transmembrane</keyword>
<dbReference type="SUPFAM" id="SSF103473">
    <property type="entry name" value="MFS general substrate transporter"/>
    <property type="match status" value="1"/>
</dbReference>
<dbReference type="EMBL" id="FMCT01000027">
    <property type="protein sequence ID" value="SCF50178.1"/>
    <property type="molecule type" value="Genomic_DNA"/>
</dbReference>
<reference evidence="8" key="1">
    <citation type="submission" date="2016-06" db="EMBL/GenBank/DDBJ databases">
        <authorList>
            <person name="Varghese N."/>
            <person name="Submissions Spin"/>
        </authorList>
    </citation>
    <scope>NUCLEOTIDE SEQUENCE [LARGE SCALE GENOMIC DNA]</scope>
    <source>
        <strain evidence="8">DSM 43168</strain>
    </source>
</reference>
<name>A0A1C5AY84_9ACTN</name>
<evidence type="ECO:0000256" key="6">
    <source>
        <dbReference type="SAM" id="Phobius"/>
    </source>
</evidence>
<organism evidence="7 8">
    <name type="scientific">Micromonospora carbonacea</name>
    <dbReference type="NCBI Taxonomy" id="47853"/>
    <lineage>
        <taxon>Bacteria</taxon>
        <taxon>Bacillati</taxon>
        <taxon>Actinomycetota</taxon>
        <taxon>Actinomycetes</taxon>
        <taxon>Micromonosporales</taxon>
        <taxon>Micromonosporaceae</taxon>
        <taxon>Micromonospora</taxon>
    </lineage>
</organism>
<dbReference type="PANTHER" id="PTHR42718:SF42">
    <property type="entry name" value="EXPORT PROTEIN"/>
    <property type="match status" value="1"/>
</dbReference>
<feature type="transmembrane region" description="Helical" evidence="6">
    <location>
        <begin position="144"/>
        <end position="161"/>
    </location>
</feature>
<dbReference type="GO" id="GO:0016020">
    <property type="term" value="C:membrane"/>
    <property type="evidence" value="ECO:0007669"/>
    <property type="project" value="UniProtKB-SubCell"/>
</dbReference>
<evidence type="ECO:0000256" key="2">
    <source>
        <dbReference type="ARBA" id="ARBA00022692"/>
    </source>
</evidence>
<protein>
    <recommendedName>
        <fullName evidence="9">Major Facilitator Superfamily protein</fullName>
    </recommendedName>
</protein>
<evidence type="ECO:0000256" key="5">
    <source>
        <dbReference type="SAM" id="MobiDB-lite"/>
    </source>
</evidence>
<dbReference type="STRING" id="47853.TK50_04820"/>
<accession>A0A1C5AY84</accession>
<gene>
    <name evidence="7" type="ORF">GA0070563_12718</name>
</gene>
<dbReference type="AlphaFoldDB" id="A0A1C5AY84"/>
<dbReference type="RefSeq" id="WP_256095947.1">
    <property type="nucleotide sequence ID" value="NZ_FMCT01000027.1"/>
</dbReference>
<dbReference type="PANTHER" id="PTHR42718">
    <property type="entry name" value="MAJOR FACILITATOR SUPERFAMILY MULTIDRUG TRANSPORTER MFSC"/>
    <property type="match status" value="1"/>
</dbReference>
<keyword evidence="4 6" id="KW-0472">Membrane</keyword>
<sequence length="185" mass="18554">MAVGILLGGAGLALMATLVSVDGGYLAILPGMLAMGLGMGLTQTPSTEAITSALPRERQGVASALNDVTREFGTALGVALLGAVLTAGYRNAISPRLTTVPGDAADAAREGIANAIATADDAGAQAPALVRAAQESFVDGWQQAMWAGVGVMTVLLGYVLARGPHRTRPTTPATAPESTRDVTAG</sequence>
<evidence type="ECO:0000256" key="3">
    <source>
        <dbReference type="ARBA" id="ARBA00022989"/>
    </source>
</evidence>
<evidence type="ECO:0000313" key="7">
    <source>
        <dbReference type="EMBL" id="SCF50178.1"/>
    </source>
</evidence>
<keyword evidence="8" id="KW-1185">Reference proteome</keyword>
<evidence type="ECO:0000313" key="8">
    <source>
        <dbReference type="Proteomes" id="UP000183585"/>
    </source>
</evidence>
<comment type="subcellular location">
    <subcellularLocation>
        <location evidence="1">Membrane</location>
        <topology evidence="1">Multi-pass membrane protein</topology>
    </subcellularLocation>
</comment>